<evidence type="ECO:0000313" key="2">
    <source>
        <dbReference type="Proteomes" id="UP001163336"/>
    </source>
</evidence>
<evidence type="ECO:0000313" key="1">
    <source>
        <dbReference type="EMBL" id="BDT61120.1"/>
    </source>
</evidence>
<organism evidence="1 2">
    <name type="scientific">Massilia varians</name>
    <dbReference type="NCBI Taxonomy" id="457921"/>
    <lineage>
        <taxon>Bacteria</taxon>
        <taxon>Pseudomonadati</taxon>
        <taxon>Pseudomonadota</taxon>
        <taxon>Betaproteobacteria</taxon>
        <taxon>Burkholderiales</taxon>
        <taxon>Oxalobacteraceae</taxon>
        <taxon>Telluria group</taxon>
        <taxon>Massilia</taxon>
    </lineage>
</organism>
<dbReference type="Proteomes" id="UP001163336">
    <property type="component" value="Chromosome"/>
</dbReference>
<accession>A0ABM8CCU6</accession>
<name>A0ABM8CCU6_9BURK</name>
<gene>
    <name evidence="1" type="ORF">MasN3_46140</name>
</gene>
<dbReference type="RefSeq" id="WP_281910597.1">
    <property type="nucleotide sequence ID" value="NZ_AP026966.1"/>
</dbReference>
<dbReference type="EMBL" id="AP026966">
    <property type="protein sequence ID" value="BDT61120.1"/>
    <property type="molecule type" value="Genomic_DNA"/>
</dbReference>
<sequence>MSMRDGIFTTVAVTLSGVALAGLLGTDAYSQAAGAEARGLKALSMQVETRLALDCKGCPEGESSRWAAAAQGAGQ</sequence>
<protein>
    <submittedName>
        <fullName evidence="1">Uncharacterized protein</fullName>
    </submittedName>
</protein>
<proteinExistence type="predicted"/>
<keyword evidence="2" id="KW-1185">Reference proteome</keyword>
<reference evidence="1" key="1">
    <citation type="submission" date="2022-11" db="EMBL/GenBank/DDBJ databases">
        <title>Isolation and characterization of PLA-degrading bacterium Massilia sp. from Antarctic soil.</title>
        <authorList>
            <person name="Sato K."/>
            <person name="Gomez-Fuentes C."/>
            <person name="Ahmad S.A."/>
            <person name="Zulkharnain A."/>
        </authorList>
    </citation>
    <scope>NUCLEOTIDE SEQUENCE</scope>
    <source>
        <strain evidence="1">N-3</strain>
    </source>
</reference>